<dbReference type="PANTHER" id="PTHR11834">
    <property type="entry name" value="TRANSCRIPTIONAL ENHANCER FACTOR TEF RELATED"/>
    <property type="match status" value="1"/>
</dbReference>
<evidence type="ECO:0000256" key="1">
    <source>
        <dbReference type="ARBA" id="ARBA00004123"/>
    </source>
</evidence>
<comment type="subcellular location">
    <subcellularLocation>
        <location evidence="1">Nucleus</location>
    </subcellularLocation>
</comment>
<keyword evidence="5" id="KW-0539">Nucleus</keyword>
<dbReference type="Pfam" id="PF01285">
    <property type="entry name" value="TEA"/>
    <property type="match status" value="1"/>
</dbReference>
<keyword evidence="10" id="KW-1185">Reference proteome</keyword>
<evidence type="ECO:0000256" key="7">
    <source>
        <dbReference type="SAM" id="MobiDB-lite"/>
    </source>
</evidence>
<dbReference type="OrthoDB" id="10006572at2759"/>
<feature type="region of interest" description="Disordered" evidence="7">
    <location>
        <begin position="120"/>
        <end position="142"/>
    </location>
</feature>
<gene>
    <name evidence="9" type="ORF">BD626DRAFT_491684</name>
</gene>
<evidence type="ECO:0000313" key="10">
    <source>
        <dbReference type="Proteomes" id="UP000320762"/>
    </source>
</evidence>
<dbReference type="GO" id="GO:0000981">
    <property type="term" value="F:DNA-binding transcription factor activity, RNA polymerase II-specific"/>
    <property type="evidence" value="ECO:0007669"/>
    <property type="project" value="TreeGrafter"/>
</dbReference>
<evidence type="ECO:0000256" key="5">
    <source>
        <dbReference type="ARBA" id="ARBA00023242"/>
    </source>
</evidence>
<comment type="caution">
    <text evidence="9">The sequence shown here is derived from an EMBL/GenBank/DDBJ whole genome shotgun (WGS) entry which is preliminary data.</text>
</comment>
<dbReference type="InterPro" id="IPR050937">
    <property type="entry name" value="TEC1_TEAD_TF"/>
</dbReference>
<dbReference type="GO" id="GO:0000978">
    <property type="term" value="F:RNA polymerase II cis-regulatory region sequence-specific DNA binding"/>
    <property type="evidence" value="ECO:0007669"/>
    <property type="project" value="TreeGrafter"/>
</dbReference>
<dbReference type="PRINTS" id="PR00065">
    <property type="entry name" value="TEADOMAIN"/>
</dbReference>
<reference evidence="9 10" key="1">
    <citation type="journal article" date="2019" name="New Phytol.">
        <title>Comparative genomics reveals unique wood-decay strategies and fruiting body development in the Schizophyllaceae.</title>
        <authorList>
            <person name="Almasi E."/>
            <person name="Sahu N."/>
            <person name="Krizsan K."/>
            <person name="Balint B."/>
            <person name="Kovacs G.M."/>
            <person name="Kiss B."/>
            <person name="Cseklye J."/>
            <person name="Drula E."/>
            <person name="Henrissat B."/>
            <person name="Nagy I."/>
            <person name="Chovatia M."/>
            <person name="Adam C."/>
            <person name="LaButti K."/>
            <person name="Lipzen A."/>
            <person name="Riley R."/>
            <person name="Grigoriev I.V."/>
            <person name="Nagy L.G."/>
        </authorList>
    </citation>
    <scope>NUCLEOTIDE SEQUENCE [LARGE SCALE GENOMIC DNA]</scope>
    <source>
        <strain evidence="9 10">NL-1724</strain>
    </source>
</reference>
<dbReference type="SMART" id="SM00426">
    <property type="entry name" value="TEA"/>
    <property type="match status" value="1"/>
</dbReference>
<sequence length="402" mass="45315">MQHQGQSFAEGSSDLDVAHLGVTGRKAWKTVKGKGEAVWPPHLEKALLKGLASYQPDTKSNKALNRFPRRNRFISEFIYNRTGEWRTAKQVSSRLQQLKESCKDDKILELLKLETYNQVHGTHRREYTPPRPESPPKRSDSQRIVQAATTLQDLVYTKRFCLDAMASADEMHVDLNATSAHYAPSYLSSEAVNPPTMYFSSRVALYPETFCAFFEGDDVLPLSTESCPLQFYGFSQTHEQLLWHYSAVLPRSIWHSLRWHCHPRHFRVLQNIIMDCDQTPAHSAFAPDARAGANRSPMVSVVHQFCYSSPPPPPSGYHVANLSQDRIAPDFLDCLLPPPRPSLPMTRVHGMMGDAQLGSPMGSASGVPRLPYVRMENAVAFPSSSTYQPQYGCQYYDDALII</sequence>
<dbReference type="PROSITE" id="PS51088">
    <property type="entry name" value="TEA_2"/>
    <property type="match status" value="1"/>
</dbReference>
<evidence type="ECO:0000256" key="2">
    <source>
        <dbReference type="ARBA" id="ARBA00008421"/>
    </source>
</evidence>
<dbReference type="GO" id="GO:0005634">
    <property type="term" value="C:nucleus"/>
    <property type="evidence" value="ECO:0007669"/>
    <property type="project" value="UniProtKB-SubCell"/>
</dbReference>
<dbReference type="GO" id="GO:0005667">
    <property type="term" value="C:transcription regulator complex"/>
    <property type="evidence" value="ECO:0007669"/>
    <property type="project" value="TreeGrafter"/>
</dbReference>
<keyword evidence="3" id="KW-0805">Transcription regulation</keyword>
<evidence type="ECO:0000313" key="9">
    <source>
        <dbReference type="EMBL" id="TRM64396.1"/>
    </source>
</evidence>
<dbReference type="InterPro" id="IPR000818">
    <property type="entry name" value="TEA/ATTS_dom"/>
</dbReference>
<dbReference type="Proteomes" id="UP000320762">
    <property type="component" value="Unassembled WGS sequence"/>
</dbReference>
<comment type="similarity">
    <text evidence="2">Belongs to the TEC1 family.</text>
</comment>
<dbReference type="InterPro" id="IPR038096">
    <property type="entry name" value="TEA/ATTS_sf"/>
</dbReference>
<accession>A0A550CI44</accession>
<dbReference type="Gene3D" id="6.10.20.40">
    <property type="entry name" value="TEA/ATTS domain"/>
    <property type="match status" value="1"/>
</dbReference>
<evidence type="ECO:0000256" key="3">
    <source>
        <dbReference type="ARBA" id="ARBA00023015"/>
    </source>
</evidence>
<evidence type="ECO:0000256" key="6">
    <source>
        <dbReference type="PROSITE-ProRule" id="PRU00505"/>
    </source>
</evidence>
<organism evidence="9 10">
    <name type="scientific">Schizophyllum amplum</name>
    <dbReference type="NCBI Taxonomy" id="97359"/>
    <lineage>
        <taxon>Eukaryota</taxon>
        <taxon>Fungi</taxon>
        <taxon>Dikarya</taxon>
        <taxon>Basidiomycota</taxon>
        <taxon>Agaricomycotina</taxon>
        <taxon>Agaricomycetes</taxon>
        <taxon>Agaricomycetidae</taxon>
        <taxon>Agaricales</taxon>
        <taxon>Schizophyllaceae</taxon>
        <taxon>Schizophyllum</taxon>
    </lineage>
</organism>
<proteinExistence type="inferred from homology"/>
<dbReference type="PANTHER" id="PTHR11834:SF0">
    <property type="entry name" value="PROTEIN SCALLOPED"/>
    <property type="match status" value="1"/>
</dbReference>
<feature type="compositionally biased region" description="Basic and acidic residues" evidence="7">
    <location>
        <begin position="124"/>
        <end position="141"/>
    </location>
</feature>
<feature type="domain" description="TEA" evidence="8">
    <location>
        <begin position="32"/>
        <end position="105"/>
    </location>
</feature>
<dbReference type="STRING" id="97359.A0A550CI44"/>
<name>A0A550CI44_9AGAR</name>
<keyword evidence="4" id="KW-0804">Transcription</keyword>
<evidence type="ECO:0000259" key="8">
    <source>
        <dbReference type="PROSITE" id="PS51088"/>
    </source>
</evidence>
<evidence type="ECO:0000256" key="4">
    <source>
        <dbReference type="ARBA" id="ARBA00023163"/>
    </source>
</evidence>
<dbReference type="EMBL" id="VDMD01000007">
    <property type="protein sequence ID" value="TRM64396.1"/>
    <property type="molecule type" value="Genomic_DNA"/>
</dbReference>
<protein>
    <recommendedName>
        <fullName evidence="8">TEA domain-containing protein</fullName>
    </recommendedName>
</protein>
<feature type="DNA-binding region" description="TEA" evidence="6">
    <location>
        <begin position="32"/>
        <end position="105"/>
    </location>
</feature>
<dbReference type="AlphaFoldDB" id="A0A550CI44"/>